<evidence type="ECO:0000256" key="5">
    <source>
        <dbReference type="ARBA" id="ARBA00022989"/>
    </source>
</evidence>
<keyword evidence="2 7" id="KW-0813">Transport</keyword>
<keyword evidence="3" id="KW-1003">Cell membrane</keyword>
<keyword evidence="10" id="KW-1185">Reference proteome</keyword>
<evidence type="ECO:0000256" key="1">
    <source>
        <dbReference type="ARBA" id="ARBA00004651"/>
    </source>
</evidence>
<proteinExistence type="inferred from homology"/>
<dbReference type="Gene3D" id="1.10.3720.10">
    <property type="entry name" value="MetI-like"/>
    <property type="match status" value="1"/>
</dbReference>
<evidence type="ECO:0000259" key="8">
    <source>
        <dbReference type="PROSITE" id="PS50928"/>
    </source>
</evidence>
<dbReference type="InterPro" id="IPR035906">
    <property type="entry name" value="MetI-like_sf"/>
</dbReference>
<evidence type="ECO:0000256" key="2">
    <source>
        <dbReference type="ARBA" id="ARBA00022448"/>
    </source>
</evidence>
<dbReference type="SUPFAM" id="SSF161098">
    <property type="entry name" value="MetI-like"/>
    <property type="match status" value="1"/>
</dbReference>
<feature type="domain" description="ABC transmembrane type-1" evidence="8">
    <location>
        <begin position="73"/>
        <end position="262"/>
    </location>
</feature>
<comment type="caution">
    <text evidence="9">The sequence shown here is derived from an EMBL/GenBank/DDBJ whole genome shotgun (WGS) entry which is preliminary data.</text>
</comment>
<dbReference type="EMBL" id="JAUSUN010000025">
    <property type="protein sequence ID" value="MDQ0415081.1"/>
    <property type="molecule type" value="Genomic_DNA"/>
</dbReference>
<protein>
    <submittedName>
        <fullName evidence="9">Multiple sugar transport system permease protein</fullName>
    </submittedName>
</protein>
<keyword evidence="6 7" id="KW-0472">Membrane</keyword>
<dbReference type="PANTHER" id="PTHR43744:SF12">
    <property type="entry name" value="ABC TRANSPORTER PERMEASE PROTEIN MG189-RELATED"/>
    <property type="match status" value="1"/>
</dbReference>
<dbReference type="InterPro" id="IPR000515">
    <property type="entry name" value="MetI-like"/>
</dbReference>
<comment type="subcellular location">
    <subcellularLocation>
        <location evidence="1 7">Cell membrane</location>
        <topology evidence="1 7">Multi-pass membrane protein</topology>
    </subcellularLocation>
</comment>
<evidence type="ECO:0000256" key="4">
    <source>
        <dbReference type="ARBA" id="ARBA00022692"/>
    </source>
</evidence>
<dbReference type="PANTHER" id="PTHR43744">
    <property type="entry name" value="ABC TRANSPORTER PERMEASE PROTEIN MG189-RELATED-RELATED"/>
    <property type="match status" value="1"/>
</dbReference>
<dbReference type="PROSITE" id="PS50928">
    <property type="entry name" value="ABC_TM1"/>
    <property type="match status" value="1"/>
</dbReference>
<feature type="transmembrane region" description="Helical" evidence="7">
    <location>
        <begin position="238"/>
        <end position="262"/>
    </location>
</feature>
<evidence type="ECO:0000256" key="3">
    <source>
        <dbReference type="ARBA" id="ARBA00022475"/>
    </source>
</evidence>
<sequence>MKQNSTSKIVAFVFLIIMAILWAFPILWGIFTSFKSEEEITAAGATFLPIHWSISNYAELLFNNQSTPIVKWFTNSLIISVGHTILVLVVVSLASYGYTRLEFKGRDLLFGMLLASMMFPGIVNLIPLYGIMDKLGWVNNFLAVIVPGAAGVFNIFLVRQFVLGIPKTFDESARIDGASEFQIFWHIILPLLKPVLTVVALFSFTGAWNDFLWPSIVLNDIDKLPITPGLQLLQGQYLTYPGIGTAGALIALVPTFLLYLFAQRYFMQSMSLSSGVKG</sequence>
<keyword evidence="9" id="KW-0762">Sugar transport</keyword>
<organism evidence="9 10">
    <name type="scientific">Mesobacillus stamsii</name>
    <dbReference type="NCBI Taxonomy" id="225347"/>
    <lineage>
        <taxon>Bacteria</taxon>
        <taxon>Bacillati</taxon>
        <taxon>Bacillota</taxon>
        <taxon>Bacilli</taxon>
        <taxon>Bacillales</taxon>
        <taxon>Bacillaceae</taxon>
        <taxon>Mesobacillus</taxon>
    </lineage>
</organism>
<feature type="transmembrane region" description="Helical" evidence="7">
    <location>
        <begin position="9"/>
        <end position="31"/>
    </location>
</feature>
<feature type="transmembrane region" description="Helical" evidence="7">
    <location>
        <begin position="183"/>
        <end position="204"/>
    </location>
</feature>
<keyword evidence="4 7" id="KW-0812">Transmembrane</keyword>
<gene>
    <name evidence="9" type="ORF">J2S25_003304</name>
</gene>
<evidence type="ECO:0000256" key="7">
    <source>
        <dbReference type="RuleBase" id="RU363032"/>
    </source>
</evidence>
<feature type="transmembrane region" description="Helical" evidence="7">
    <location>
        <begin position="72"/>
        <end position="96"/>
    </location>
</feature>
<evidence type="ECO:0000256" key="6">
    <source>
        <dbReference type="ARBA" id="ARBA00023136"/>
    </source>
</evidence>
<evidence type="ECO:0000313" key="10">
    <source>
        <dbReference type="Proteomes" id="UP001242313"/>
    </source>
</evidence>
<dbReference type="CDD" id="cd06261">
    <property type="entry name" value="TM_PBP2"/>
    <property type="match status" value="1"/>
</dbReference>
<evidence type="ECO:0000313" key="9">
    <source>
        <dbReference type="EMBL" id="MDQ0415081.1"/>
    </source>
</evidence>
<feature type="transmembrane region" description="Helical" evidence="7">
    <location>
        <begin position="108"/>
        <end position="129"/>
    </location>
</feature>
<dbReference type="RefSeq" id="WP_307192379.1">
    <property type="nucleotide sequence ID" value="NZ_JAUSUN010000025.1"/>
</dbReference>
<comment type="similarity">
    <text evidence="7">Belongs to the binding-protein-dependent transport system permease family.</text>
</comment>
<keyword evidence="5 7" id="KW-1133">Transmembrane helix</keyword>
<name>A0ABU0FYR6_9BACI</name>
<reference evidence="9 10" key="1">
    <citation type="submission" date="2023-07" db="EMBL/GenBank/DDBJ databases">
        <title>Genomic Encyclopedia of Type Strains, Phase IV (KMG-IV): sequencing the most valuable type-strain genomes for metagenomic binning, comparative biology and taxonomic classification.</title>
        <authorList>
            <person name="Goeker M."/>
        </authorList>
    </citation>
    <scope>NUCLEOTIDE SEQUENCE [LARGE SCALE GENOMIC DNA]</scope>
    <source>
        <strain evidence="9 10">DSM 19598</strain>
    </source>
</reference>
<feature type="transmembrane region" description="Helical" evidence="7">
    <location>
        <begin position="141"/>
        <end position="162"/>
    </location>
</feature>
<dbReference type="Pfam" id="PF00528">
    <property type="entry name" value="BPD_transp_1"/>
    <property type="match status" value="1"/>
</dbReference>
<dbReference type="Proteomes" id="UP001242313">
    <property type="component" value="Unassembled WGS sequence"/>
</dbReference>
<accession>A0ABU0FYR6</accession>